<name>A0A8D8X9S3_9HEMI</name>
<dbReference type="EMBL" id="HBUF01289907">
    <property type="protein sequence ID" value="CAG6689012.1"/>
    <property type="molecule type" value="Transcribed_RNA"/>
</dbReference>
<organism evidence="1">
    <name type="scientific">Cacopsylla melanoneura</name>
    <dbReference type="NCBI Taxonomy" id="428564"/>
    <lineage>
        <taxon>Eukaryota</taxon>
        <taxon>Metazoa</taxon>
        <taxon>Ecdysozoa</taxon>
        <taxon>Arthropoda</taxon>
        <taxon>Hexapoda</taxon>
        <taxon>Insecta</taxon>
        <taxon>Pterygota</taxon>
        <taxon>Neoptera</taxon>
        <taxon>Paraneoptera</taxon>
        <taxon>Hemiptera</taxon>
        <taxon>Sternorrhyncha</taxon>
        <taxon>Psylloidea</taxon>
        <taxon>Psyllidae</taxon>
        <taxon>Psyllinae</taxon>
        <taxon>Cacopsylla</taxon>
    </lineage>
</organism>
<sequence length="111" mass="13429">MFRFSKKSLSPTEMSLHTLEYHANRLQDIFYSCLLLLIHHLHIHQHSFLSFYTHLYFYQHLHYVFHPRATDEFIFFPLQVFSSLSSVFSLFFLHSSTHRGSHFHFCFSESL</sequence>
<reference evidence="1" key="1">
    <citation type="submission" date="2021-05" db="EMBL/GenBank/DDBJ databases">
        <authorList>
            <person name="Alioto T."/>
            <person name="Alioto T."/>
            <person name="Gomez Garrido J."/>
        </authorList>
    </citation>
    <scope>NUCLEOTIDE SEQUENCE</scope>
</reference>
<accession>A0A8D8X9S3</accession>
<dbReference type="AlphaFoldDB" id="A0A8D8X9S3"/>
<evidence type="ECO:0000313" key="1">
    <source>
        <dbReference type="EMBL" id="CAG6689012.1"/>
    </source>
</evidence>
<proteinExistence type="predicted"/>
<protein>
    <submittedName>
        <fullName evidence="1">Uncharacterized protein</fullName>
    </submittedName>
</protein>